<reference evidence="1 2" key="1">
    <citation type="submission" date="2020-05" db="EMBL/GenBank/DDBJ databases">
        <title>Genome Sequencing of Type Strains.</title>
        <authorList>
            <person name="Lemaire J.F."/>
            <person name="Inderbitzin P."/>
            <person name="Gregorio O.A."/>
            <person name="Collins S.B."/>
            <person name="Wespe N."/>
            <person name="Knight-Connoni V."/>
        </authorList>
    </citation>
    <scope>NUCLEOTIDE SEQUENCE [LARGE SCALE GENOMIC DNA]</scope>
    <source>
        <strain evidence="1 2">DSM 20512</strain>
    </source>
</reference>
<accession>A0A850DSA6</accession>
<evidence type="ECO:0000313" key="1">
    <source>
        <dbReference type="EMBL" id="NUU27428.1"/>
    </source>
</evidence>
<evidence type="ECO:0000313" key="2">
    <source>
        <dbReference type="Proteomes" id="UP000539146"/>
    </source>
</evidence>
<dbReference type="RefSeq" id="WP_175325407.1">
    <property type="nucleotide sequence ID" value="NZ_BAAAWP010000001.1"/>
</dbReference>
<dbReference type="EMBL" id="JABMCG010000088">
    <property type="protein sequence ID" value="NUU27428.1"/>
    <property type="molecule type" value="Genomic_DNA"/>
</dbReference>
<organism evidence="1 2">
    <name type="scientific">Curtobacterium citreum</name>
    <dbReference type="NCBI Taxonomy" id="2036"/>
    <lineage>
        <taxon>Bacteria</taxon>
        <taxon>Bacillati</taxon>
        <taxon>Actinomycetota</taxon>
        <taxon>Actinomycetes</taxon>
        <taxon>Micrococcales</taxon>
        <taxon>Microbacteriaceae</taxon>
        <taxon>Curtobacterium</taxon>
    </lineage>
</organism>
<sequence>MLRPNGTTERRFRGRILGAGTTSGVRIVVGMWDRSPFGSFTDVFLELADGSSVLLAPDEIVAAYVSGTYRFDTVSVVDVRARRTARGLELDAGPLQATIDVGGISPLGRILRIVPKPIARDPRWLALIDPVARLVSPGSGTAGSAGNGRREYYGVTGAHDVTAVSGTWAAEPLGTLAPLDPPVAFGFASMPRVPQVVDVETTIREPAV</sequence>
<gene>
    <name evidence="1" type="ORF">HP467_04775</name>
</gene>
<protein>
    <submittedName>
        <fullName evidence="1">Uncharacterized protein</fullName>
    </submittedName>
</protein>
<dbReference type="Proteomes" id="UP000539146">
    <property type="component" value="Unassembled WGS sequence"/>
</dbReference>
<proteinExistence type="predicted"/>
<name>A0A850DSA6_9MICO</name>
<comment type="caution">
    <text evidence="1">The sequence shown here is derived from an EMBL/GenBank/DDBJ whole genome shotgun (WGS) entry which is preliminary data.</text>
</comment>
<dbReference type="AlphaFoldDB" id="A0A850DSA6"/>